<evidence type="ECO:0000256" key="1">
    <source>
        <dbReference type="ARBA" id="ARBA00006336"/>
    </source>
</evidence>
<protein>
    <submittedName>
        <fullName evidence="4">Isochorismatase hydrolase</fullName>
    </submittedName>
</protein>
<proteinExistence type="inferred from homology"/>
<sequence>MPPLALLICDYQTPLRARTPEKEWFDSSCLLARELLLSARALGPEQAWVVHVICAAEPILPRPRVSAFHDTPLNAQLRSLNVTRLLLCGVATSGVVLATFRSAVDADYDVMVVPDACADRDRVLHDALVDRFFARGMGRVLSVQEAKLEMAK</sequence>
<dbReference type="Gene3D" id="3.40.50.850">
    <property type="entry name" value="Isochorismatase-like"/>
    <property type="match status" value="1"/>
</dbReference>
<dbReference type="GO" id="GO:0016787">
    <property type="term" value="F:hydrolase activity"/>
    <property type="evidence" value="ECO:0007669"/>
    <property type="project" value="UniProtKB-KW"/>
</dbReference>
<dbReference type="AlphaFoldDB" id="A0A167MUM7"/>
<evidence type="ECO:0000259" key="3">
    <source>
        <dbReference type="Pfam" id="PF00857"/>
    </source>
</evidence>
<evidence type="ECO:0000256" key="2">
    <source>
        <dbReference type="ARBA" id="ARBA00022801"/>
    </source>
</evidence>
<dbReference type="PANTHER" id="PTHR43540">
    <property type="entry name" value="PEROXYUREIDOACRYLATE/UREIDOACRYLATE AMIDOHYDROLASE-RELATED"/>
    <property type="match status" value="1"/>
</dbReference>
<dbReference type="InterPro" id="IPR000868">
    <property type="entry name" value="Isochorismatase-like_dom"/>
</dbReference>
<dbReference type="EMBL" id="KV417281">
    <property type="protein sequence ID" value="KZO97075.1"/>
    <property type="molecule type" value="Genomic_DNA"/>
</dbReference>
<dbReference type="Proteomes" id="UP000076738">
    <property type="component" value="Unassembled WGS sequence"/>
</dbReference>
<feature type="domain" description="Isochorismatase-like" evidence="3">
    <location>
        <begin position="56"/>
        <end position="144"/>
    </location>
</feature>
<dbReference type="InterPro" id="IPR050272">
    <property type="entry name" value="Isochorismatase-like_hydrls"/>
</dbReference>
<dbReference type="SUPFAM" id="SSF52499">
    <property type="entry name" value="Isochorismatase-like hydrolases"/>
    <property type="match status" value="1"/>
</dbReference>
<gene>
    <name evidence="4" type="ORF">CALVIDRAFT_563291</name>
</gene>
<dbReference type="Pfam" id="PF00857">
    <property type="entry name" value="Isochorismatase"/>
    <property type="match status" value="1"/>
</dbReference>
<evidence type="ECO:0000313" key="5">
    <source>
        <dbReference type="Proteomes" id="UP000076738"/>
    </source>
</evidence>
<dbReference type="PANTHER" id="PTHR43540:SF1">
    <property type="entry name" value="ISOCHORISMATASE HYDROLASE"/>
    <property type="match status" value="1"/>
</dbReference>
<evidence type="ECO:0000313" key="4">
    <source>
        <dbReference type="EMBL" id="KZO97075.1"/>
    </source>
</evidence>
<organism evidence="4 5">
    <name type="scientific">Calocera viscosa (strain TUFC12733)</name>
    <dbReference type="NCBI Taxonomy" id="1330018"/>
    <lineage>
        <taxon>Eukaryota</taxon>
        <taxon>Fungi</taxon>
        <taxon>Dikarya</taxon>
        <taxon>Basidiomycota</taxon>
        <taxon>Agaricomycotina</taxon>
        <taxon>Dacrymycetes</taxon>
        <taxon>Dacrymycetales</taxon>
        <taxon>Dacrymycetaceae</taxon>
        <taxon>Calocera</taxon>
    </lineage>
</organism>
<accession>A0A167MUM7</accession>
<keyword evidence="2 4" id="KW-0378">Hydrolase</keyword>
<dbReference type="InterPro" id="IPR036380">
    <property type="entry name" value="Isochorismatase-like_sf"/>
</dbReference>
<dbReference type="CDD" id="cd00431">
    <property type="entry name" value="cysteine_hydrolases"/>
    <property type="match status" value="1"/>
</dbReference>
<comment type="similarity">
    <text evidence="1">Belongs to the isochorismatase family.</text>
</comment>
<name>A0A167MUM7_CALVF</name>
<reference evidence="4 5" key="1">
    <citation type="journal article" date="2016" name="Mol. Biol. Evol.">
        <title>Comparative Genomics of Early-Diverging Mushroom-Forming Fungi Provides Insights into the Origins of Lignocellulose Decay Capabilities.</title>
        <authorList>
            <person name="Nagy L.G."/>
            <person name="Riley R."/>
            <person name="Tritt A."/>
            <person name="Adam C."/>
            <person name="Daum C."/>
            <person name="Floudas D."/>
            <person name="Sun H."/>
            <person name="Yadav J.S."/>
            <person name="Pangilinan J."/>
            <person name="Larsson K.H."/>
            <person name="Matsuura K."/>
            <person name="Barry K."/>
            <person name="Labutti K."/>
            <person name="Kuo R."/>
            <person name="Ohm R.A."/>
            <person name="Bhattacharya S.S."/>
            <person name="Shirouzu T."/>
            <person name="Yoshinaga Y."/>
            <person name="Martin F.M."/>
            <person name="Grigoriev I.V."/>
            <person name="Hibbett D.S."/>
        </authorList>
    </citation>
    <scope>NUCLEOTIDE SEQUENCE [LARGE SCALE GENOMIC DNA]</scope>
    <source>
        <strain evidence="4 5">TUFC12733</strain>
    </source>
</reference>
<dbReference type="OrthoDB" id="1739143at2759"/>
<keyword evidence="5" id="KW-1185">Reference proteome</keyword>